<keyword evidence="4 7" id="KW-0464">Manganese</keyword>
<dbReference type="Pfam" id="PF00682">
    <property type="entry name" value="HMGL-like"/>
    <property type="match status" value="1"/>
</dbReference>
<dbReference type="SUPFAM" id="SSF51569">
    <property type="entry name" value="Aldolase"/>
    <property type="match status" value="1"/>
</dbReference>
<reference evidence="10 11" key="1">
    <citation type="submission" date="2020-08" db="EMBL/GenBank/DDBJ databases">
        <title>Genomic Encyclopedia of Type Strains, Phase IV (KMG-IV): sequencing the most valuable type-strain genomes for metagenomic binning, comparative biology and taxonomic classification.</title>
        <authorList>
            <person name="Goeker M."/>
        </authorList>
    </citation>
    <scope>NUCLEOTIDE SEQUENCE [LARGE SCALE GENOMIC DNA]</scope>
    <source>
        <strain evidence="10 11">DSM 45615</strain>
    </source>
</reference>
<comment type="similarity">
    <text evidence="1 7">Belongs to the 4-hydroxy-2-oxovalerate aldolase family.</text>
</comment>
<dbReference type="PANTHER" id="PTHR10277:SF9">
    <property type="entry name" value="2-ISOPROPYLMALATE SYNTHASE 1, CHLOROPLASTIC-RELATED"/>
    <property type="match status" value="1"/>
</dbReference>
<gene>
    <name evidence="10" type="ORF">HNP84_006880</name>
</gene>
<dbReference type="NCBIfam" id="TIGR03217">
    <property type="entry name" value="4OH_2_O_val_ald"/>
    <property type="match status" value="1"/>
</dbReference>
<feature type="domain" description="Pyruvate carboxyltransferase" evidence="9">
    <location>
        <begin position="12"/>
        <end position="264"/>
    </location>
</feature>
<evidence type="ECO:0000256" key="5">
    <source>
        <dbReference type="ARBA" id="ARBA00023239"/>
    </source>
</evidence>
<feature type="active site" description="Proton acceptor" evidence="7">
    <location>
        <position position="24"/>
    </location>
</feature>
<dbReference type="CDD" id="cd07943">
    <property type="entry name" value="DRE_TIM_HOA"/>
    <property type="match status" value="1"/>
</dbReference>
<evidence type="ECO:0000256" key="7">
    <source>
        <dbReference type="HAMAP-Rule" id="MF_01656"/>
    </source>
</evidence>
<proteinExistence type="inferred from homology"/>
<evidence type="ECO:0000256" key="4">
    <source>
        <dbReference type="ARBA" id="ARBA00023211"/>
    </source>
</evidence>
<accession>A0A840PBV8</accession>
<dbReference type="InterPro" id="IPR000891">
    <property type="entry name" value="PYR_CT"/>
</dbReference>
<dbReference type="GO" id="GO:0030145">
    <property type="term" value="F:manganese ion binding"/>
    <property type="evidence" value="ECO:0007669"/>
    <property type="project" value="UniProtKB-UniRule"/>
</dbReference>
<feature type="binding site" evidence="7">
    <location>
        <position position="203"/>
    </location>
    <ligand>
        <name>Mn(2+)</name>
        <dbReference type="ChEBI" id="CHEBI:29035"/>
    </ligand>
</feature>
<evidence type="ECO:0000313" key="10">
    <source>
        <dbReference type="EMBL" id="MBB5137128.1"/>
    </source>
</evidence>
<comment type="caution">
    <text evidence="10">The sequence shown here is derived from an EMBL/GenBank/DDBJ whole genome shotgun (WGS) entry which is preliminary data.</text>
</comment>
<feature type="binding site" evidence="7">
    <location>
        <position position="174"/>
    </location>
    <ligand>
        <name>substrate</name>
    </ligand>
</feature>
<organism evidence="10 11">
    <name type="scientific">Thermocatellispora tengchongensis</name>
    <dbReference type="NCBI Taxonomy" id="1073253"/>
    <lineage>
        <taxon>Bacteria</taxon>
        <taxon>Bacillati</taxon>
        <taxon>Actinomycetota</taxon>
        <taxon>Actinomycetes</taxon>
        <taxon>Streptosporangiales</taxon>
        <taxon>Streptosporangiaceae</taxon>
        <taxon>Thermocatellispora</taxon>
    </lineage>
</organism>
<sequence>MSENTTAAPAKIRITDSTLRDGSHAMAHRFTEEQVRGVVHALDRAGVEVIEVTHGDGLGGSSFNYGFSLEDDIKLVAAAVDEATSARIAVLLLPGLGTVEDLKRAHGAGASVARIATHCTEADVSLQHFAAARELGMETVGFLMLSHRIGPAELARQARIMVDGGAQCVYVVDSAGALVLGEAQARISALVAEIGHEAQVGFHGHQNLSLGVANSVLAAQNGARQIDGALCALGAGAGNAPTEVLAATFDRLGIPTGVDVQGALAAAEDVVKPFLHRLPFADRSAITQGHAGVYSSFLLHAERAAERYGVPAHEILQRVGQAGYVGGQEDMIIDVALQLVAERERAA</sequence>
<dbReference type="InterPro" id="IPR017629">
    <property type="entry name" value="4OH_2_O-val_aldolase"/>
</dbReference>
<comment type="catalytic activity">
    <reaction evidence="6">
        <text>(S)-4-hydroxy-2-oxohexanoate = propanal + pyruvate</text>
        <dbReference type="Rhea" id="RHEA:36003"/>
        <dbReference type="ChEBI" id="CHEBI:15361"/>
        <dbReference type="ChEBI" id="CHEBI:17153"/>
        <dbReference type="ChEBI" id="CHEBI:73142"/>
        <dbReference type="EC" id="4.1.3.43"/>
    </reaction>
    <physiologicalReaction direction="left-to-right" evidence="6">
        <dbReference type="Rhea" id="RHEA:36004"/>
    </physiologicalReaction>
</comment>
<keyword evidence="2 7" id="KW-0479">Metal-binding</keyword>
<feature type="binding site" evidence="7">
    <location>
        <position position="203"/>
    </location>
    <ligand>
        <name>substrate</name>
    </ligand>
</feature>
<dbReference type="InterPro" id="IPR035685">
    <property type="entry name" value="DRE_TIM_HOA"/>
</dbReference>
<evidence type="ECO:0000256" key="2">
    <source>
        <dbReference type="ARBA" id="ARBA00022723"/>
    </source>
</evidence>
<evidence type="ECO:0000256" key="1">
    <source>
        <dbReference type="ARBA" id="ARBA00008944"/>
    </source>
</evidence>
<name>A0A840PBV8_9ACTN</name>
<feature type="binding site" evidence="7">
    <location>
        <begin position="20"/>
        <end position="21"/>
    </location>
    <ligand>
        <name>substrate</name>
    </ligand>
</feature>
<dbReference type="PANTHER" id="PTHR10277">
    <property type="entry name" value="HOMOCITRATE SYNTHASE-RELATED"/>
    <property type="match status" value="1"/>
</dbReference>
<dbReference type="Gene3D" id="1.10.8.60">
    <property type="match status" value="1"/>
</dbReference>
<evidence type="ECO:0000256" key="3">
    <source>
        <dbReference type="ARBA" id="ARBA00022797"/>
    </source>
</evidence>
<feature type="site" description="Transition state stabilizer" evidence="7">
    <location>
        <position position="20"/>
    </location>
</feature>
<dbReference type="GO" id="GO:0008701">
    <property type="term" value="F:4-hydroxy-2-oxovalerate aldolase activity"/>
    <property type="evidence" value="ECO:0007669"/>
    <property type="project" value="UniProtKB-UniRule"/>
</dbReference>
<dbReference type="GO" id="GO:0003852">
    <property type="term" value="F:2-isopropylmalate synthase activity"/>
    <property type="evidence" value="ECO:0007669"/>
    <property type="project" value="TreeGrafter"/>
</dbReference>
<dbReference type="InterPro" id="IPR013785">
    <property type="entry name" value="Aldolase_TIM"/>
</dbReference>
<dbReference type="NCBIfam" id="NF006049">
    <property type="entry name" value="PRK08195.1"/>
    <property type="match status" value="1"/>
</dbReference>
<dbReference type="Gene3D" id="3.20.20.70">
    <property type="entry name" value="Aldolase class I"/>
    <property type="match status" value="1"/>
</dbReference>
<evidence type="ECO:0000259" key="9">
    <source>
        <dbReference type="PROSITE" id="PS50991"/>
    </source>
</evidence>
<dbReference type="HAMAP" id="MF_01656">
    <property type="entry name" value="HOA"/>
    <property type="match status" value="1"/>
</dbReference>
<evidence type="ECO:0000313" key="11">
    <source>
        <dbReference type="Proteomes" id="UP000578449"/>
    </source>
</evidence>
<comment type="catalytic activity">
    <reaction evidence="7">
        <text>(S)-4-hydroxy-2-oxopentanoate = acetaldehyde + pyruvate</text>
        <dbReference type="Rhea" id="RHEA:22624"/>
        <dbReference type="ChEBI" id="CHEBI:15343"/>
        <dbReference type="ChEBI" id="CHEBI:15361"/>
        <dbReference type="ChEBI" id="CHEBI:73143"/>
        <dbReference type="EC" id="4.1.3.39"/>
    </reaction>
</comment>
<dbReference type="Proteomes" id="UP000578449">
    <property type="component" value="Unassembled WGS sequence"/>
</dbReference>
<keyword evidence="11" id="KW-1185">Reference proteome</keyword>
<dbReference type="GO" id="GO:0009098">
    <property type="term" value="P:L-leucine biosynthetic process"/>
    <property type="evidence" value="ECO:0007669"/>
    <property type="project" value="TreeGrafter"/>
</dbReference>
<keyword evidence="3 7" id="KW-0058">Aromatic hydrocarbons catabolism</keyword>
<feature type="binding site" evidence="7">
    <location>
        <position position="294"/>
    </location>
    <ligand>
        <name>substrate</name>
    </ligand>
</feature>
<dbReference type="AlphaFoldDB" id="A0A840PBV8"/>
<dbReference type="EMBL" id="JACHGN010000016">
    <property type="protein sequence ID" value="MBB5137128.1"/>
    <property type="molecule type" value="Genomic_DNA"/>
</dbReference>
<dbReference type="PROSITE" id="PS50991">
    <property type="entry name" value="PYR_CT"/>
    <property type="match status" value="1"/>
</dbReference>
<feature type="binding site" evidence="7">
    <location>
        <position position="21"/>
    </location>
    <ligand>
        <name>Mn(2+)</name>
        <dbReference type="ChEBI" id="CHEBI:29035"/>
    </ligand>
</feature>
<dbReference type="InterPro" id="IPR012425">
    <property type="entry name" value="DmpG_comm"/>
</dbReference>
<dbReference type="Pfam" id="PF07836">
    <property type="entry name" value="DmpG_comm"/>
    <property type="match status" value="1"/>
</dbReference>
<dbReference type="InterPro" id="IPR050073">
    <property type="entry name" value="2-IPM_HCS-like"/>
</dbReference>
<dbReference type="RefSeq" id="WP_185053978.1">
    <property type="nucleotide sequence ID" value="NZ_BAABIX010000020.1"/>
</dbReference>
<evidence type="ECO:0000256" key="8">
    <source>
        <dbReference type="NCBIfam" id="TIGR03217"/>
    </source>
</evidence>
<keyword evidence="5 7" id="KW-0456">Lyase</keyword>
<feature type="binding site" evidence="7">
    <location>
        <position position="205"/>
    </location>
    <ligand>
        <name>Mn(2+)</name>
        <dbReference type="ChEBI" id="CHEBI:29035"/>
    </ligand>
</feature>
<protein>
    <recommendedName>
        <fullName evidence="7 8">4-hydroxy-2-oxovalerate aldolase</fullName>
        <shortName evidence="7">HOA</shortName>
        <ecNumber evidence="7 8">4.1.3.39</ecNumber>
    </recommendedName>
    <alternativeName>
        <fullName evidence="7">4-hydroxy-2-keto-pentanoic acid aldolase</fullName>
    </alternativeName>
    <alternativeName>
        <fullName evidence="7">4-hydroxy-2-oxopentanoate aldolase</fullName>
    </alternativeName>
</protein>
<evidence type="ECO:0000256" key="6">
    <source>
        <dbReference type="ARBA" id="ARBA00023518"/>
    </source>
</evidence>
<dbReference type="EC" id="4.1.3.39" evidence="7 8"/>
<dbReference type="SUPFAM" id="SSF89000">
    <property type="entry name" value="post-HMGL domain-like"/>
    <property type="match status" value="1"/>
</dbReference>